<gene>
    <name evidence="7" type="primary">cbiQ</name>
    <name evidence="7" type="ORF">F7O84_06695</name>
</gene>
<accession>A0A7V7UD31</accession>
<evidence type="ECO:0000313" key="7">
    <source>
        <dbReference type="EMBL" id="KAB1440062.1"/>
    </source>
</evidence>
<dbReference type="PANTHER" id="PTHR43723">
    <property type="entry name" value="COBALT TRANSPORT PROTEIN CBIQ"/>
    <property type="match status" value="1"/>
</dbReference>
<keyword evidence="5 6" id="KW-0472">Membrane</keyword>
<dbReference type="Proteomes" id="UP000461768">
    <property type="component" value="Unassembled WGS sequence"/>
</dbReference>
<keyword evidence="4 6" id="KW-1133">Transmembrane helix</keyword>
<dbReference type="GO" id="GO:0043190">
    <property type="term" value="C:ATP-binding cassette (ABC) transporter complex"/>
    <property type="evidence" value="ECO:0007669"/>
    <property type="project" value="InterPro"/>
</dbReference>
<dbReference type="CDD" id="cd16914">
    <property type="entry name" value="EcfT"/>
    <property type="match status" value="1"/>
</dbReference>
<comment type="caution">
    <text evidence="7">The sequence shown here is derived from an EMBL/GenBank/DDBJ whole genome shotgun (WGS) entry which is preliminary data.</text>
</comment>
<dbReference type="AlphaFoldDB" id="A0A7V7UD31"/>
<evidence type="ECO:0000256" key="5">
    <source>
        <dbReference type="ARBA" id="ARBA00023136"/>
    </source>
</evidence>
<reference evidence="7 8" key="1">
    <citation type="submission" date="2019-09" db="EMBL/GenBank/DDBJ databases">
        <authorList>
            <person name="Valk L.C."/>
        </authorList>
    </citation>
    <scope>NUCLEOTIDE SEQUENCE [LARGE SCALE GENOMIC DNA]</scope>
    <source>
        <strain evidence="7">GalUA</strain>
    </source>
</reference>
<proteinExistence type="predicted"/>
<comment type="subcellular location">
    <subcellularLocation>
        <location evidence="1">Cell membrane</location>
        <topology evidence="1">Multi-pass membrane protein</topology>
    </subcellularLocation>
</comment>
<dbReference type="InterPro" id="IPR012809">
    <property type="entry name" value="ECF_CbiQ"/>
</dbReference>
<dbReference type="PANTHER" id="PTHR43723:SF1">
    <property type="entry name" value="COBALT TRANSPORT PROTEIN CBIQ"/>
    <property type="match status" value="1"/>
</dbReference>
<keyword evidence="3 6" id="KW-0812">Transmembrane</keyword>
<feature type="transmembrane region" description="Helical" evidence="6">
    <location>
        <begin position="35"/>
        <end position="67"/>
    </location>
</feature>
<dbReference type="OrthoDB" id="9815246at2"/>
<evidence type="ECO:0000313" key="8">
    <source>
        <dbReference type="Proteomes" id="UP000461768"/>
    </source>
</evidence>
<evidence type="ECO:0000256" key="2">
    <source>
        <dbReference type="ARBA" id="ARBA00022475"/>
    </source>
</evidence>
<dbReference type="InterPro" id="IPR052770">
    <property type="entry name" value="Cobalt_transport_CbiQ"/>
</dbReference>
<name>A0A7V7UD31_9FIRM</name>
<feature type="transmembrane region" description="Helical" evidence="6">
    <location>
        <begin position="249"/>
        <end position="269"/>
    </location>
</feature>
<evidence type="ECO:0000256" key="6">
    <source>
        <dbReference type="SAM" id="Phobius"/>
    </source>
</evidence>
<dbReference type="RefSeq" id="WP_151143284.1">
    <property type="nucleotide sequence ID" value="NZ_WAGX01000004.1"/>
</dbReference>
<evidence type="ECO:0000256" key="1">
    <source>
        <dbReference type="ARBA" id="ARBA00004651"/>
    </source>
</evidence>
<evidence type="ECO:0000256" key="4">
    <source>
        <dbReference type="ARBA" id="ARBA00022989"/>
    </source>
</evidence>
<dbReference type="Pfam" id="PF02361">
    <property type="entry name" value="CbiQ"/>
    <property type="match status" value="1"/>
</dbReference>
<feature type="transmembrane region" description="Helical" evidence="6">
    <location>
        <begin position="79"/>
        <end position="100"/>
    </location>
</feature>
<reference evidence="7 8" key="2">
    <citation type="submission" date="2020-02" db="EMBL/GenBank/DDBJ databases">
        <title>Candidatus Galacturonibacter soehngenii shows hetero-acetogenic catabolism of galacturonic acid but lacks a canonical carbon monoxide dehydrogenase/acetyl-CoA synthase complex.</title>
        <authorList>
            <person name="Diender M."/>
            <person name="Stouten G.R."/>
            <person name="Petersen J.F."/>
            <person name="Nielsen P.H."/>
            <person name="Dueholm M.S."/>
            <person name="Pronk J.T."/>
            <person name="Van Loosdrecht M.C.M."/>
        </authorList>
    </citation>
    <scope>NUCLEOTIDE SEQUENCE [LARGE SCALE GENOMIC DNA]</scope>
    <source>
        <strain evidence="7">GalUA</strain>
    </source>
</reference>
<keyword evidence="2" id="KW-1003">Cell membrane</keyword>
<protein>
    <submittedName>
        <fullName evidence="7">Cobalt ECF transporter T component CbiQ</fullName>
    </submittedName>
</protein>
<evidence type="ECO:0000256" key="3">
    <source>
        <dbReference type="ARBA" id="ARBA00022692"/>
    </source>
</evidence>
<organism evidence="7 8">
    <name type="scientific">Candidatus Galacturonatibacter soehngenii</name>
    <dbReference type="NCBI Taxonomy" id="2307010"/>
    <lineage>
        <taxon>Bacteria</taxon>
        <taxon>Bacillati</taxon>
        <taxon>Bacillota</taxon>
        <taxon>Clostridia</taxon>
        <taxon>Lachnospirales</taxon>
        <taxon>Lachnospiraceae</taxon>
        <taxon>Candidatus Galacturonatibacter</taxon>
    </lineage>
</organism>
<dbReference type="EMBL" id="WAGX01000004">
    <property type="protein sequence ID" value="KAB1440062.1"/>
    <property type="molecule type" value="Genomic_DNA"/>
</dbReference>
<feature type="transmembrane region" description="Helical" evidence="6">
    <location>
        <begin position="162"/>
        <end position="181"/>
    </location>
</feature>
<dbReference type="InterPro" id="IPR003339">
    <property type="entry name" value="ABC/ECF_trnsptr_transmembrane"/>
</dbReference>
<dbReference type="NCBIfam" id="TIGR02454">
    <property type="entry name" value="ECF_T_CbiQ"/>
    <property type="match status" value="1"/>
</dbReference>
<dbReference type="GO" id="GO:0006824">
    <property type="term" value="P:cobalt ion transport"/>
    <property type="evidence" value="ECO:0007669"/>
    <property type="project" value="InterPro"/>
</dbReference>
<sequence>MHHYHNKKHHNHRTLAFYHYAMKSGLAYVNPDLKLWVGIISLVLCLLSCGFTSIVIAVIMIGVILFFGKVNVKEYWHLLRIPFTFILLSGIVLLVDISRIEEGIVFISILHRYLIITRESLFTASKISVKAMCSVTCLYMISLSTPMHEIIKVLRKWKLPEIMIELMFLIYRFIFVLLEVYYNMKTAAKTRLGYVNLRRSYQSFFGICTNLFVIAFQKASKNFDAMEARGYDGNLRFLESEKPATKKQLGLCGGYFLVIIILLGVERILI</sequence>
<keyword evidence="8" id="KW-1185">Reference proteome</keyword>